<evidence type="ECO:0000313" key="4">
    <source>
        <dbReference type="EMBL" id="ORA77443.1"/>
    </source>
</evidence>
<accession>A0A1B8SCE1</accession>
<protein>
    <submittedName>
        <fullName evidence="2">Sensor domain-containing protein</fullName>
    </submittedName>
</protein>
<dbReference type="RefSeq" id="WP_043336304.1">
    <property type="nucleotide sequence ID" value="NZ_JAACYR010000019.1"/>
</dbReference>
<dbReference type="AlphaFoldDB" id="A0A1B8SCE1"/>
<dbReference type="Proteomes" id="UP000466523">
    <property type="component" value="Unassembled WGS sequence"/>
</dbReference>
<dbReference type="Gene3D" id="3.40.1000.70">
    <property type="entry name" value="PknH-like extracellular domain"/>
    <property type="match status" value="1"/>
</dbReference>
<evidence type="ECO:0000259" key="1">
    <source>
        <dbReference type="Pfam" id="PF14032"/>
    </source>
</evidence>
<keyword evidence="5" id="KW-1185">Reference proteome</keyword>
<feature type="domain" description="PknH-like extracellular" evidence="1">
    <location>
        <begin position="29"/>
        <end position="184"/>
    </location>
</feature>
<dbReference type="Proteomes" id="UP000192713">
    <property type="component" value="Unassembled WGS sequence"/>
</dbReference>
<comment type="caution">
    <text evidence="3">The sequence shown here is derived from an EMBL/GenBank/DDBJ whole genome shotgun (WGS) entry which is preliminary data.</text>
</comment>
<evidence type="ECO:0000313" key="5">
    <source>
        <dbReference type="Proteomes" id="UP000092668"/>
    </source>
</evidence>
<evidence type="ECO:0000313" key="2">
    <source>
        <dbReference type="EMBL" id="NDJ88999.1"/>
    </source>
</evidence>
<gene>
    <name evidence="3" type="ORF">ACT18_18190</name>
    <name evidence="4" type="ORF">BST28_18120</name>
    <name evidence="2" type="ORF">GWR20_07490</name>
</gene>
<reference evidence="2 7" key="3">
    <citation type="submission" date="2020-01" db="EMBL/GenBank/DDBJ databases">
        <authorList>
            <person name="Sanchez-Estrada R."/>
            <person name="Gonzalez-Y-Merchand J.A."/>
            <person name="Rivera-Gutierrez S."/>
        </authorList>
    </citation>
    <scope>NUCLEOTIDE SEQUENCE [LARGE SCALE GENOMIC DNA]</scope>
    <source>
        <strain evidence="2 7">CST 7247</strain>
    </source>
</reference>
<reference evidence="4 6" key="2">
    <citation type="submission" date="2017-02" db="EMBL/GenBank/DDBJ databases">
        <title>The new phylogeny of genus Mycobacterium.</title>
        <authorList>
            <person name="Tortoli E."/>
            <person name="Trovato A."/>
            <person name="Cirillo D.M."/>
        </authorList>
    </citation>
    <scope>NUCLEOTIDE SEQUENCE [LARGE SCALE GENOMIC DNA]</scope>
    <source>
        <strain evidence="4 6">DSM 45093</strain>
    </source>
</reference>
<evidence type="ECO:0000313" key="3">
    <source>
        <dbReference type="EMBL" id="OBY30377.1"/>
    </source>
</evidence>
<dbReference type="EMBL" id="MVHU01000032">
    <property type="protein sequence ID" value="ORA77443.1"/>
    <property type="molecule type" value="Genomic_DNA"/>
</dbReference>
<dbReference type="EMBL" id="JAACYR010000019">
    <property type="protein sequence ID" value="NDJ88999.1"/>
    <property type="molecule type" value="Genomic_DNA"/>
</dbReference>
<sequence>MAAVVGCTRVVGGAALPAAGPLTPDDGVDLGRVILDTPRMRAIVGADEQLTIIPTMDSSAPADIDELAATIPAPCRFIFVETAVFGAAPTRFHKTTYQYPPKGALVSEGAAVYPDAESARRALDALSATVAECADTPAGPGLISDWASDEESLRTRAGDCGRAYQVKSVVLLEVTYCGFSESDADLVLVNMAAGIPG</sequence>
<dbReference type="Proteomes" id="UP000092668">
    <property type="component" value="Unassembled WGS sequence"/>
</dbReference>
<proteinExistence type="predicted"/>
<name>A0A1B8SCE1_9MYCO</name>
<dbReference type="Pfam" id="PF14032">
    <property type="entry name" value="PknH_C"/>
    <property type="match status" value="1"/>
</dbReference>
<evidence type="ECO:0000313" key="7">
    <source>
        <dbReference type="Proteomes" id="UP000466523"/>
    </source>
</evidence>
<dbReference type="PATRIC" id="fig|354243.3.peg.3761"/>
<dbReference type="InterPro" id="IPR026954">
    <property type="entry name" value="PknH-like_Extracell"/>
</dbReference>
<reference evidence="3 5" key="1">
    <citation type="submission" date="2015-06" db="EMBL/GenBank/DDBJ databases">
        <title>Genome sequence of Mycobacterium kumamotonense strain Roo.</title>
        <authorList>
            <person name="Greninger A.L."/>
            <person name="Cunningham G."/>
            <person name="Miller S."/>
        </authorList>
    </citation>
    <scope>NUCLEOTIDE SEQUENCE [LARGE SCALE GENOMIC DNA]</scope>
    <source>
        <strain evidence="3 5">Roo</strain>
    </source>
</reference>
<dbReference type="EMBL" id="LFOE01000033">
    <property type="protein sequence ID" value="OBY30377.1"/>
    <property type="molecule type" value="Genomic_DNA"/>
</dbReference>
<dbReference type="InterPro" id="IPR038232">
    <property type="entry name" value="PknH-like_Extracell_sf"/>
</dbReference>
<evidence type="ECO:0000313" key="6">
    <source>
        <dbReference type="Proteomes" id="UP000192713"/>
    </source>
</evidence>
<organism evidence="3 5">
    <name type="scientific">Mycolicibacter kumamotonensis</name>
    <dbReference type="NCBI Taxonomy" id="354243"/>
    <lineage>
        <taxon>Bacteria</taxon>
        <taxon>Bacillati</taxon>
        <taxon>Actinomycetota</taxon>
        <taxon>Actinomycetes</taxon>
        <taxon>Mycobacteriales</taxon>
        <taxon>Mycobacteriaceae</taxon>
        <taxon>Mycolicibacter</taxon>
    </lineage>
</organism>
<dbReference type="STRING" id="354243.BST28_18120"/>
<dbReference type="OrthoDB" id="4613034at2"/>